<dbReference type="Proteomes" id="UP001549145">
    <property type="component" value="Unassembled WGS sequence"/>
</dbReference>
<dbReference type="Pfam" id="PF21074">
    <property type="entry name" value="GDH_C"/>
    <property type="match status" value="1"/>
</dbReference>
<dbReference type="InterPro" id="IPR049056">
    <property type="entry name" value="NAD_Glu_DH_HM3"/>
</dbReference>
<dbReference type="InterPro" id="IPR036291">
    <property type="entry name" value="NAD(P)-bd_dom_sf"/>
</dbReference>
<dbReference type="Pfam" id="PF21076">
    <property type="entry name" value="GDH_ACT2"/>
    <property type="match status" value="1"/>
</dbReference>
<evidence type="ECO:0000313" key="8">
    <source>
        <dbReference type="Proteomes" id="UP001549145"/>
    </source>
</evidence>
<dbReference type="Pfam" id="PF21077">
    <property type="entry name" value="GDH_ACT3"/>
    <property type="match status" value="1"/>
</dbReference>
<evidence type="ECO:0000259" key="3">
    <source>
        <dbReference type="Pfam" id="PF21074"/>
    </source>
</evidence>
<feature type="domain" description="NAD-glutamate dehydrogenase ACT2" evidence="5">
    <location>
        <begin position="415"/>
        <end position="503"/>
    </location>
</feature>
<accession>A0ABV2L780</accession>
<dbReference type="InterPro" id="IPR007780">
    <property type="entry name" value="NAD_Glu_DH_bac"/>
</dbReference>
<dbReference type="RefSeq" id="WP_238276328.1">
    <property type="nucleotide sequence ID" value="NZ_BPQL01000015.1"/>
</dbReference>
<dbReference type="SUPFAM" id="SSF53223">
    <property type="entry name" value="Aminoacid dehydrogenase-like, N-terminal domain"/>
    <property type="match status" value="1"/>
</dbReference>
<dbReference type="InterPro" id="IPR049058">
    <property type="entry name" value="NAD_Glu_DH_HM2"/>
</dbReference>
<keyword evidence="1 7" id="KW-0560">Oxidoreductase</keyword>
<dbReference type="Pfam" id="PF21078">
    <property type="entry name" value="GDH_HM3"/>
    <property type="match status" value="1"/>
</dbReference>
<feature type="domain" description="NAD-glutamate dehydrogenase ACT3" evidence="6">
    <location>
        <begin position="570"/>
        <end position="640"/>
    </location>
</feature>
<proteinExistence type="predicted"/>
<name>A0ABV2L780_9HYPH</name>
<dbReference type="PANTHER" id="PTHR43403">
    <property type="entry name" value="NAD-SPECIFIC GLUTAMATE DEHYDROGENASE"/>
    <property type="match status" value="1"/>
</dbReference>
<feature type="domain" description="NAD-glutamate dehydrogenase catalytic" evidence="2">
    <location>
        <begin position="739"/>
        <end position="1233"/>
    </location>
</feature>
<dbReference type="EC" id="1.4.1.2" evidence="7"/>
<organism evidence="7 8">
    <name type="scientific">Methylobacterium goesingense</name>
    <dbReference type="NCBI Taxonomy" id="243690"/>
    <lineage>
        <taxon>Bacteria</taxon>
        <taxon>Pseudomonadati</taxon>
        <taxon>Pseudomonadota</taxon>
        <taxon>Alphaproteobacteria</taxon>
        <taxon>Hyphomicrobiales</taxon>
        <taxon>Methylobacteriaceae</taxon>
        <taxon>Methylobacterium</taxon>
    </lineage>
</organism>
<dbReference type="InterPro" id="IPR046346">
    <property type="entry name" value="Aminoacid_DH-like_N_sf"/>
</dbReference>
<gene>
    <name evidence="7" type="ORF">ABID43_003235</name>
</gene>
<evidence type="ECO:0000256" key="1">
    <source>
        <dbReference type="ARBA" id="ARBA00023002"/>
    </source>
</evidence>
<evidence type="ECO:0000259" key="2">
    <source>
        <dbReference type="Pfam" id="PF05088"/>
    </source>
</evidence>
<comment type="caution">
    <text evidence="7">The sequence shown here is derived from an EMBL/GenBank/DDBJ whole genome shotgun (WGS) entry which is preliminary data.</text>
</comment>
<feature type="domain" description="NAD-glutamate dehydrogenase N-terminal ACT1" evidence="4">
    <location>
        <begin position="38"/>
        <end position="184"/>
    </location>
</feature>
<dbReference type="InterPro" id="IPR024727">
    <property type="entry name" value="NAD_Glu_DH_N_ACT1"/>
</dbReference>
<dbReference type="InterPro" id="IPR028971">
    <property type="entry name" value="NAD-GDH_cat"/>
</dbReference>
<dbReference type="Pfam" id="PF21073">
    <property type="entry name" value="GDH_HM1"/>
    <property type="match status" value="1"/>
</dbReference>
<reference evidence="7 8" key="1">
    <citation type="submission" date="2024-06" db="EMBL/GenBank/DDBJ databases">
        <title>Genomic Encyclopedia of Type Strains, Phase IV (KMG-IV): sequencing the most valuable type-strain genomes for metagenomic binning, comparative biology and taxonomic classification.</title>
        <authorList>
            <person name="Goeker M."/>
        </authorList>
    </citation>
    <scope>NUCLEOTIDE SEQUENCE [LARGE SCALE GENOMIC DNA]</scope>
    <source>
        <strain evidence="7 8">DSM 21331</strain>
    </source>
</reference>
<dbReference type="Gene3D" id="3.40.50.720">
    <property type="entry name" value="NAD(P)-binding Rossmann-like Domain"/>
    <property type="match status" value="1"/>
</dbReference>
<sequence>MALERNAALSSPEAQGARKDLLGAAADRVEAMGGPGGFVADLYGRVPPEDLAPYTPQALADLALAARAHLAEPRPAATASGIAVSDRTVEREGRPRDLTIVEIVNDNRPFLLDSCLAELTEQGLTPHLVAHPILGVERDAAGSLVRVVGETTADTNAALARESFIHIHLDRLDAEAARTRLIDGLTGVFRDVALATDDHDAMAARLARLASGYASAPPPLPEGEVAEARAFLDWLGAGHFTLLGLREHGLADAPAEPTLVEGSGLGLLRDPGAAVLRRGGALVDITPEIRAFLDGPQALIITKASVRSRVHRSAYLDYIACKLFSPEGTLSGEVVIVGLFTASAYTLPTREIPYLREKVARVAARAGLDPTSHAGRGLLNVLETYPRDDLFQIDGDRLYRFSLAIAHLADRPRLRVLQRPDRFGRFVSLLVYVPKERYDSGVRARIGAYLAAEYGGRVSAAYPYFPEGPLARTHFIIGLPEAGAPERDPAALESGIAALVRTWGDDLRLALAETLDGSQARALAARYGEAFSAAYREGFTPRVALADIATLERLSPARPRAADIGRRATDLESQIRLKVFSRGASLSLSERVPVLENLGFRVVNERTYRILPAGSDEGARVWLHDMLLERATGAGIDLARLERPLEDALLALSGGLAESDGFNRLVLEAEMTWREAAILRAFGRYLRQLRIRYGQDYLAATLAAHPGLARALVALFQARFDPAIEHERAAREAEIRAGIESDLAAVTSLDEDRILRRFVNLIEAVVRTNAYQRADGGGDRETIAFKFACAKVAGMPLPRPFFEIFVYSPRVEGVHLRFGYVARGGLRWSDRPEDFRTEVLGLVKAQQVKNAVIVPVGAKGGFFPKRLPPASDRQAWMEEGTESYRIFIRTLLELTDNIVDDAIVPPADTVRHDPDDAYLVVAADKGTATFSDIANALSAERGHWLGDAFASGGSQGYDHKGMGITARGAWEAVKRHFQEMDIDTQSDPITVAGVGDMSGDVFGNGMLLSRTLRLVAAFDHRDIFLDPAPDAAASFAERQRLFDLGRSSWRDYDPALISPGGGVFARSLKTIPLSPEIQAVLGVEQAQATPAELMQAILKAPVDLLWFGGIGTYIRATSESDDEAGDRANDAVRITGAMLRARVIGEGANLGATQRGRIEAARNGVRLNSDAIDNSAGVNTSDVEVNIKIALMGPERDGRLDGPARNALLVAMTDEVAALVLRNNQLQTLALSLAQHRGLPETGFAMRTMQALEAEGRLDRVVELLPDDAAITERMRRGEGLTRPEFAVVLAYAKLSLYDALLASAVPNDPYFDRELQRYFPAALRQQFPDAVKGHRLRREIISTALSNIIVNRGGPSLVTRLVDETGVDAATIAKAYAITRDAYGLMELNQAIDGLAGVVGGQAQIALYAEVQDLLIGRIVWFIRNLDLSGTIAPIVARYREGIAALQGVLPAVMGEEASATLSAREAELTALGMAPAQAARLAALSALTSAPDIVRVAETGGGTIPDIAATHFALDRDFHLSDLAAAARAVATGDTFDRIALERAVSDIATAHRHLTAEIIGAVGAGSEAVAAWSRSRGAALDHARATLESVTASGLTVSKATVAASLLVDLARPRGVSAPR</sequence>
<dbReference type="SUPFAM" id="SSF51735">
    <property type="entry name" value="NAD(P)-binding Rossmann-fold domains"/>
    <property type="match status" value="1"/>
</dbReference>
<dbReference type="PANTHER" id="PTHR43403:SF1">
    <property type="entry name" value="NAD-SPECIFIC GLUTAMATE DEHYDROGENASE"/>
    <property type="match status" value="1"/>
</dbReference>
<dbReference type="Pfam" id="PF21079">
    <property type="entry name" value="GDH_HM2"/>
    <property type="match status" value="1"/>
</dbReference>
<dbReference type="Pfam" id="PF21075">
    <property type="entry name" value="GDH_ACT1"/>
    <property type="match status" value="1"/>
</dbReference>
<evidence type="ECO:0000259" key="4">
    <source>
        <dbReference type="Pfam" id="PF21075"/>
    </source>
</evidence>
<evidence type="ECO:0000259" key="6">
    <source>
        <dbReference type="Pfam" id="PF21077"/>
    </source>
</evidence>
<dbReference type="InterPro" id="IPR049062">
    <property type="entry name" value="NAD_Glu_DH_ACT2"/>
</dbReference>
<feature type="domain" description="NAD-specific glutamate dehydrogenase C-terminal" evidence="3">
    <location>
        <begin position="1278"/>
        <end position="1610"/>
    </location>
</feature>
<dbReference type="Pfam" id="PF05088">
    <property type="entry name" value="Bac_GDH_CD"/>
    <property type="match status" value="1"/>
</dbReference>
<dbReference type="GO" id="GO:0004352">
    <property type="term" value="F:glutamate dehydrogenase (NAD+) activity"/>
    <property type="evidence" value="ECO:0007669"/>
    <property type="project" value="UniProtKB-EC"/>
</dbReference>
<evidence type="ECO:0000313" key="7">
    <source>
        <dbReference type="EMBL" id="MET3693684.1"/>
    </source>
</evidence>
<dbReference type="InterPro" id="IPR049059">
    <property type="entry name" value="NAD_Glu_DH_HM1"/>
</dbReference>
<dbReference type="PIRSF" id="PIRSF036761">
    <property type="entry name" value="GDH_Mll4104"/>
    <property type="match status" value="1"/>
</dbReference>
<dbReference type="InterPro" id="IPR049064">
    <property type="entry name" value="NAD_Glu_DH_ACT3"/>
</dbReference>
<evidence type="ECO:0000259" key="5">
    <source>
        <dbReference type="Pfam" id="PF21076"/>
    </source>
</evidence>
<dbReference type="InterPro" id="IPR048381">
    <property type="entry name" value="GDH_C"/>
</dbReference>
<dbReference type="EMBL" id="JBEPMM010000009">
    <property type="protein sequence ID" value="MET3693684.1"/>
    <property type="molecule type" value="Genomic_DNA"/>
</dbReference>
<protein>
    <submittedName>
        <fullName evidence="7">Glutamate dehydrogenase</fullName>
        <ecNumber evidence="7">1.4.1.2</ecNumber>
    </submittedName>
</protein>
<keyword evidence="8" id="KW-1185">Reference proteome</keyword>